<sequence length="966" mass="110452">MDRVRAHLSGIPFDYPLRPYTFHLVDYFIRGSEHVPHEERIDHISKIVEIQDIQQALGHMHLSYGITEGFDAVIVAPSSLGQVSMFSMCFLDEDFDYGLFMDSGSGLDGVTLDDVYIDEMDMIGIGRILDTTPHKPHSTFDLFGVSMLEIDGDDSIIDVATSGFISVEGVSDLVDPPLSFDFMSGFVTRYDVMYDGNNNDMSIFEYLPMSQHFHLIAPQAPTTSMHDIDDVGDPDDPLSGQPDCDSDSKERKVTPVSGSTESMDFRTSDQPRELKIGSSLSLNEVSRLIDLLKSYLDVFAWSYEDMPGLDSSIVQHHLPILPHVKEEIQKQLSVGFLFMVEYPEWLTNVVPIPKKDGKVRVYVDYMDLNKASPKNDFPLPHINILVDSTVGHSMLSFMDGFFGYNQILMAPEDMEKTSFIPEWGTYCYRVMSFGLKNVGATYQRVATTLFHDIMHKDVEVYVDDMIVKSRDRLLGHIVQSERGIEVDPENIMKPYLTDVCSKDCLKREIRGFLGRLQYISHFITRLTDICKPIFRLLRKNQPTIWNEDCQRAFEKIKECLISPPILMPPTLGCPLLLYLSISDMALGCMLAQLDDSRKEQAIYYLSKRMLKYECKYIMIEHLCLALVWATRRLRHYMTEYSIRLVSRLDPLRYLFNRPVLTGRLMRWLVLWTEFDIQYVTQKSVKGSIVADHLASLPVSNDRSIDDDFPDEQFVSVASISGWRLYFDGATNQSGFGISILLISPQGDHIPRSIRLAFFNHHWLTNNVVEYEACITGLETTLDLGGIWRTRDEKLKPYHAYLDLLVDRFDELRYRVENQFADALATLASMIEIPAGMTMQPLLIETRFAPAYCCLIGNIEDRAELPWYHDIHQFLAYGAYPESATAKDRRALRQLATRFVISGDAIYRKSLDGMLLLCIDRVTADRVMREVHAGVCGPHMGGHMLARKIMRTGYFWLTMETDCCQFV</sequence>
<dbReference type="CDD" id="cd09279">
    <property type="entry name" value="RNase_HI_like"/>
    <property type="match status" value="1"/>
</dbReference>
<name>A5BF41_VITVI</name>
<dbReference type="Pfam" id="PF00078">
    <property type="entry name" value="RVT_1"/>
    <property type="match status" value="1"/>
</dbReference>
<dbReference type="Gene3D" id="3.30.70.270">
    <property type="match status" value="2"/>
</dbReference>
<proteinExistence type="predicted"/>
<feature type="region of interest" description="Disordered" evidence="1">
    <location>
        <begin position="224"/>
        <end position="270"/>
    </location>
</feature>
<dbReference type="InterPro" id="IPR036397">
    <property type="entry name" value="RNaseH_sf"/>
</dbReference>
<dbReference type="InterPro" id="IPR041577">
    <property type="entry name" value="RT_RNaseH_2"/>
</dbReference>
<protein>
    <submittedName>
        <fullName evidence="4">Uncharacterized protein</fullName>
    </submittedName>
</protein>
<evidence type="ECO:0000313" key="4">
    <source>
        <dbReference type="EMBL" id="CAN63429.1"/>
    </source>
</evidence>
<gene>
    <name evidence="4" type="ORF">VITISV_012286</name>
</gene>
<dbReference type="InterPro" id="IPR012337">
    <property type="entry name" value="RNaseH-like_sf"/>
</dbReference>
<dbReference type="SUPFAM" id="SSF53098">
    <property type="entry name" value="Ribonuclease H-like"/>
    <property type="match status" value="1"/>
</dbReference>
<dbReference type="AlphaFoldDB" id="A5BF41"/>
<dbReference type="InterPro" id="IPR043128">
    <property type="entry name" value="Rev_trsase/Diguanyl_cyclase"/>
</dbReference>
<dbReference type="CDD" id="cd09274">
    <property type="entry name" value="RNase_HI_RT_Ty3"/>
    <property type="match status" value="1"/>
</dbReference>
<reference evidence="4" key="1">
    <citation type="journal article" date="2007" name="PLoS ONE">
        <title>The first genome sequence of an elite grapevine cultivar (Pinot noir Vitis vinifera L.): coping with a highly heterozygous genome.</title>
        <authorList>
            <person name="Velasco R."/>
            <person name="Zharkikh A."/>
            <person name="Troggio M."/>
            <person name="Cartwright D.A."/>
            <person name="Cestaro A."/>
            <person name="Pruss D."/>
            <person name="Pindo M."/>
            <person name="FitzGerald L.M."/>
            <person name="Vezzulli S."/>
            <person name="Reid J."/>
            <person name="Malacarne G."/>
            <person name="Iliev D."/>
            <person name="Coppola G."/>
            <person name="Wardell B."/>
            <person name="Micheletti D."/>
            <person name="Macalma T."/>
            <person name="Facci M."/>
            <person name="Mitchell J.T."/>
            <person name="Perazzolli M."/>
            <person name="Eldredge G."/>
            <person name="Gatto P."/>
            <person name="Oyzerski R."/>
            <person name="Moretto M."/>
            <person name="Gutin N."/>
            <person name="Stefanini M."/>
            <person name="Chen Y."/>
            <person name="Segala C."/>
            <person name="Davenport C."/>
            <person name="Dematte L."/>
            <person name="Mraz A."/>
            <person name="Battilana J."/>
            <person name="Stormo K."/>
            <person name="Costa F."/>
            <person name="Tao Q."/>
            <person name="Si-Ammour A."/>
            <person name="Harkins T."/>
            <person name="Lackey A."/>
            <person name="Perbost C."/>
            <person name="Taillon B."/>
            <person name="Stella A."/>
            <person name="Solovyev V."/>
            <person name="Fawcett J.A."/>
            <person name="Sterck L."/>
            <person name="Vandepoele K."/>
            <person name="Grando S.M."/>
            <person name="Toppo S."/>
            <person name="Moser C."/>
            <person name="Lanchbury J."/>
            <person name="Bogden R."/>
            <person name="Skolnick M."/>
            <person name="Sgaramella V."/>
            <person name="Bhatnagar S.K."/>
            <person name="Fontana P."/>
            <person name="Gutin A."/>
            <person name="Van de Peer Y."/>
            <person name="Salamini F."/>
            <person name="Viola R."/>
        </authorList>
    </citation>
    <scope>NUCLEOTIDE SEQUENCE</scope>
</reference>
<organism evidence="4">
    <name type="scientific">Vitis vinifera</name>
    <name type="common">Grape</name>
    <dbReference type="NCBI Taxonomy" id="29760"/>
    <lineage>
        <taxon>Eukaryota</taxon>
        <taxon>Viridiplantae</taxon>
        <taxon>Streptophyta</taxon>
        <taxon>Embryophyta</taxon>
        <taxon>Tracheophyta</taxon>
        <taxon>Spermatophyta</taxon>
        <taxon>Magnoliopsida</taxon>
        <taxon>eudicotyledons</taxon>
        <taxon>Gunneridae</taxon>
        <taxon>Pentapetalae</taxon>
        <taxon>rosids</taxon>
        <taxon>Vitales</taxon>
        <taxon>Vitaceae</taxon>
        <taxon>Viteae</taxon>
        <taxon>Vitis</taxon>
    </lineage>
</organism>
<feature type="domain" description="Reverse transcriptase" evidence="2">
    <location>
        <begin position="352"/>
        <end position="471"/>
    </location>
</feature>
<dbReference type="PANTHER" id="PTHR48475">
    <property type="entry name" value="RIBONUCLEASE H"/>
    <property type="match status" value="1"/>
</dbReference>
<dbReference type="Gene3D" id="1.10.340.70">
    <property type="match status" value="1"/>
</dbReference>
<dbReference type="PANTHER" id="PTHR48475:SF1">
    <property type="entry name" value="RNASE H TYPE-1 DOMAIN-CONTAINING PROTEIN"/>
    <property type="match status" value="1"/>
</dbReference>
<dbReference type="SUPFAM" id="SSF56672">
    <property type="entry name" value="DNA/RNA polymerases"/>
    <property type="match status" value="1"/>
</dbReference>
<dbReference type="GO" id="GO:0003676">
    <property type="term" value="F:nucleic acid binding"/>
    <property type="evidence" value="ECO:0007669"/>
    <property type="project" value="InterPro"/>
</dbReference>
<dbReference type="CDD" id="cd01647">
    <property type="entry name" value="RT_LTR"/>
    <property type="match status" value="1"/>
</dbReference>
<dbReference type="Gene3D" id="3.30.420.10">
    <property type="entry name" value="Ribonuclease H-like superfamily/Ribonuclease H"/>
    <property type="match status" value="1"/>
</dbReference>
<dbReference type="InterPro" id="IPR043502">
    <property type="entry name" value="DNA/RNA_pol_sf"/>
</dbReference>
<dbReference type="Gene3D" id="3.10.10.10">
    <property type="entry name" value="HIV Type 1 Reverse Transcriptase, subunit A, domain 1"/>
    <property type="match status" value="1"/>
</dbReference>
<evidence type="ECO:0000259" key="2">
    <source>
        <dbReference type="Pfam" id="PF00078"/>
    </source>
</evidence>
<dbReference type="EMBL" id="AM457318">
    <property type="protein sequence ID" value="CAN63429.1"/>
    <property type="molecule type" value="Genomic_DNA"/>
</dbReference>
<dbReference type="Pfam" id="PF17919">
    <property type="entry name" value="RT_RNaseH_2"/>
    <property type="match status" value="1"/>
</dbReference>
<feature type="domain" description="Reverse transcriptase/retrotransposon-derived protein RNase H-like" evidence="3">
    <location>
        <begin position="545"/>
        <end position="642"/>
    </location>
</feature>
<evidence type="ECO:0000256" key="1">
    <source>
        <dbReference type="SAM" id="MobiDB-lite"/>
    </source>
</evidence>
<dbReference type="InterPro" id="IPR000477">
    <property type="entry name" value="RT_dom"/>
</dbReference>
<evidence type="ECO:0000259" key="3">
    <source>
        <dbReference type="Pfam" id="PF17919"/>
    </source>
</evidence>
<accession>A5BF41</accession>